<evidence type="ECO:0000313" key="2">
    <source>
        <dbReference type="Proteomes" id="UP001157502"/>
    </source>
</evidence>
<protein>
    <submittedName>
        <fullName evidence="1">Uncharacterized protein</fullName>
    </submittedName>
</protein>
<dbReference type="EMBL" id="CM055758">
    <property type="protein sequence ID" value="KAJ7988066.1"/>
    <property type="molecule type" value="Genomic_DNA"/>
</dbReference>
<organism evidence="1 2">
    <name type="scientific">Dallia pectoralis</name>
    <name type="common">Alaska blackfish</name>
    <dbReference type="NCBI Taxonomy" id="75939"/>
    <lineage>
        <taxon>Eukaryota</taxon>
        <taxon>Metazoa</taxon>
        <taxon>Chordata</taxon>
        <taxon>Craniata</taxon>
        <taxon>Vertebrata</taxon>
        <taxon>Euteleostomi</taxon>
        <taxon>Actinopterygii</taxon>
        <taxon>Neopterygii</taxon>
        <taxon>Teleostei</taxon>
        <taxon>Protacanthopterygii</taxon>
        <taxon>Esociformes</taxon>
        <taxon>Umbridae</taxon>
        <taxon>Dallia</taxon>
    </lineage>
</organism>
<accession>A0ACC2F9P4</accession>
<dbReference type="Proteomes" id="UP001157502">
    <property type="component" value="Chromosome 31"/>
</dbReference>
<name>A0ACC2F9P4_DALPE</name>
<comment type="caution">
    <text evidence="1">The sequence shown here is derived from an EMBL/GenBank/DDBJ whole genome shotgun (WGS) entry which is preliminary data.</text>
</comment>
<keyword evidence="2" id="KW-1185">Reference proteome</keyword>
<sequence length="445" mass="48098">MGPLLLGVFGCSLILAVQGFYSAGDDVVELNPSNFNREVLQSDSLWLIEFYAPWCGHCKSLTVDWKKTATALKGVVKVGAVDADQHKSLGGQYGVNGFPTIKIFGSNKNKPDDYQGARSSQAIVDGALTALRSLVKDRMSGKSSGSDYNRQSGGGGGGSGGSKQDVVELTDDNFDRLVLGSDDVWLVEFFAPWCGHCKNLEPEWAAAASAVKEQTKDRVHLGAVDATVHQGLASRYGIRGFPTIKIFKKGEEPEDFQGGRTRSDIIARALDLFSDNAPPPELNEILNEGVLKKTCDDFQLCIVAVLPHILDTGAVGRNGYLEVMMKMADKYKKKMWGWMWTEAGAQMDLESSLGIGGFGYPAMAAINARKMKFALLKGSFSETGIHEFLRDLSVGRGSTATVGGGALPKINSVEAWDGKDGELPVEEDYDLSDVDLDDDFGKDEL</sequence>
<proteinExistence type="predicted"/>
<gene>
    <name evidence="1" type="ORF">DPEC_G00319780</name>
</gene>
<reference evidence="1" key="1">
    <citation type="submission" date="2021-05" db="EMBL/GenBank/DDBJ databases">
        <authorList>
            <person name="Pan Q."/>
            <person name="Jouanno E."/>
            <person name="Zahm M."/>
            <person name="Klopp C."/>
            <person name="Cabau C."/>
            <person name="Louis A."/>
            <person name="Berthelot C."/>
            <person name="Parey E."/>
            <person name="Roest Crollius H."/>
            <person name="Montfort J."/>
            <person name="Robinson-Rechavi M."/>
            <person name="Bouchez O."/>
            <person name="Lampietro C."/>
            <person name="Lopez Roques C."/>
            <person name="Donnadieu C."/>
            <person name="Postlethwait J."/>
            <person name="Bobe J."/>
            <person name="Dillon D."/>
            <person name="Chandos A."/>
            <person name="von Hippel F."/>
            <person name="Guiguen Y."/>
        </authorList>
    </citation>
    <scope>NUCLEOTIDE SEQUENCE</scope>
    <source>
        <strain evidence="1">YG-Jan2019</strain>
    </source>
</reference>
<evidence type="ECO:0000313" key="1">
    <source>
        <dbReference type="EMBL" id="KAJ7988066.1"/>
    </source>
</evidence>